<organism evidence="2 3">
    <name type="scientific">Cardiocondyla obscurior</name>
    <dbReference type="NCBI Taxonomy" id="286306"/>
    <lineage>
        <taxon>Eukaryota</taxon>
        <taxon>Metazoa</taxon>
        <taxon>Ecdysozoa</taxon>
        <taxon>Arthropoda</taxon>
        <taxon>Hexapoda</taxon>
        <taxon>Insecta</taxon>
        <taxon>Pterygota</taxon>
        <taxon>Neoptera</taxon>
        <taxon>Endopterygota</taxon>
        <taxon>Hymenoptera</taxon>
        <taxon>Apocrita</taxon>
        <taxon>Aculeata</taxon>
        <taxon>Formicoidea</taxon>
        <taxon>Formicidae</taxon>
        <taxon>Myrmicinae</taxon>
        <taxon>Cardiocondyla</taxon>
    </lineage>
</organism>
<gene>
    <name evidence="2" type="ORF">PUN28_020772</name>
</gene>
<accession>A0AAW2EAK7</accession>
<feature type="region of interest" description="Disordered" evidence="1">
    <location>
        <begin position="13"/>
        <end position="73"/>
    </location>
</feature>
<proteinExistence type="predicted"/>
<reference evidence="2 3" key="1">
    <citation type="submission" date="2023-03" db="EMBL/GenBank/DDBJ databases">
        <title>High recombination rates correlate with genetic variation in Cardiocondyla obscurior ants.</title>
        <authorList>
            <person name="Errbii M."/>
        </authorList>
    </citation>
    <scope>NUCLEOTIDE SEQUENCE [LARGE SCALE GENOMIC DNA]</scope>
    <source>
        <strain evidence="2">Alpha-2009</strain>
        <tissue evidence="2">Whole body</tissue>
    </source>
</reference>
<evidence type="ECO:0000313" key="3">
    <source>
        <dbReference type="Proteomes" id="UP001430953"/>
    </source>
</evidence>
<feature type="compositionally biased region" description="Basic and acidic residues" evidence="1">
    <location>
        <begin position="50"/>
        <end position="62"/>
    </location>
</feature>
<keyword evidence="3" id="KW-1185">Reference proteome</keyword>
<sequence>MYTIEKARKIAEDENYTSAENSQLGKGCRKKFPNRYINQEDNTDDSVSEDENKHEDYNKNKENNSSLQVIKKNNNKKLKINVHNTVDTETNIDITNKLPQWPSTVNSRNINHLGTIHEHSE</sequence>
<dbReference type="EMBL" id="JADYXP020000034">
    <property type="protein sequence ID" value="KAL0098827.1"/>
    <property type="molecule type" value="Genomic_DNA"/>
</dbReference>
<evidence type="ECO:0000313" key="2">
    <source>
        <dbReference type="EMBL" id="KAL0098827.1"/>
    </source>
</evidence>
<name>A0AAW2EAK7_9HYME</name>
<comment type="caution">
    <text evidence="2">The sequence shown here is derived from an EMBL/GenBank/DDBJ whole genome shotgun (WGS) entry which is preliminary data.</text>
</comment>
<evidence type="ECO:0000256" key="1">
    <source>
        <dbReference type="SAM" id="MobiDB-lite"/>
    </source>
</evidence>
<dbReference type="Proteomes" id="UP001430953">
    <property type="component" value="Unassembled WGS sequence"/>
</dbReference>
<dbReference type="AlphaFoldDB" id="A0AAW2EAK7"/>
<protein>
    <submittedName>
        <fullName evidence="2">Uncharacterized protein</fullName>
    </submittedName>
</protein>